<dbReference type="SUPFAM" id="SSF52172">
    <property type="entry name" value="CheY-like"/>
    <property type="match status" value="1"/>
</dbReference>
<name>A0ABU3CYL7_9FLAO</name>
<feature type="domain" description="Response regulatory" evidence="3">
    <location>
        <begin position="3"/>
        <end position="116"/>
    </location>
</feature>
<protein>
    <submittedName>
        <fullName evidence="4">Response regulator</fullName>
    </submittedName>
</protein>
<dbReference type="PANTHER" id="PTHR44591:SF3">
    <property type="entry name" value="RESPONSE REGULATORY DOMAIN-CONTAINING PROTEIN"/>
    <property type="match status" value="1"/>
</dbReference>
<dbReference type="EMBL" id="JAVRHP010000103">
    <property type="protein sequence ID" value="MDT0651343.1"/>
    <property type="molecule type" value="Genomic_DNA"/>
</dbReference>
<sequence>MKKIFLVEDDYSLRELIGFLLIEKDYKVKAFPTATSFKNTINQELPDLILMDIMLPDGNGVDLCRNIKNVKETKNIPVLLMSAHANPSIVKGSGANSFLAKPFDVEELYDSIEKISSI</sequence>
<dbReference type="PROSITE" id="PS50110">
    <property type="entry name" value="RESPONSE_REGULATORY"/>
    <property type="match status" value="1"/>
</dbReference>
<dbReference type="Gene3D" id="3.40.50.2300">
    <property type="match status" value="1"/>
</dbReference>
<reference evidence="4 5" key="1">
    <citation type="submission" date="2023-09" db="EMBL/GenBank/DDBJ databases">
        <authorList>
            <person name="Rey-Velasco X."/>
        </authorList>
    </citation>
    <scope>NUCLEOTIDE SEQUENCE [LARGE SCALE GENOMIC DNA]</scope>
    <source>
        <strain evidence="4 5">F297</strain>
    </source>
</reference>
<organism evidence="4 5">
    <name type="scientific">Autumnicola edwardsiae</name>
    <dbReference type="NCBI Taxonomy" id="3075594"/>
    <lineage>
        <taxon>Bacteria</taxon>
        <taxon>Pseudomonadati</taxon>
        <taxon>Bacteroidota</taxon>
        <taxon>Flavobacteriia</taxon>
        <taxon>Flavobacteriales</taxon>
        <taxon>Flavobacteriaceae</taxon>
        <taxon>Autumnicola</taxon>
    </lineage>
</organism>
<dbReference type="PANTHER" id="PTHR44591">
    <property type="entry name" value="STRESS RESPONSE REGULATOR PROTEIN 1"/>
    <property type="match status" value="1"/>
</dbReference>
<dbReference type="InterPro" id="IPR001789">
    <property type="entry name" value="Sig_transdc_resp-reg_receiver"/>
</dbReference>
<gene>
    <name evidence="4" type="ORF">RM529_14405</name>
</gene>
<accession>A0ABU3CYL7</accession>
<evidence type="ECO:0000313" key="4">
    <source>
        <dbReference type="EMBL" id="MDT0651343.1"/>
    </source>
</evidence>
<dbReference type="Proteomes" id="UP001248819">
    <property type="component" value="Unassembled WGS sequence"/>
</dbReference>
<dbReference type="SMART" id="SM00448">
    <property type="entry name" value="REC"/>
    <property type="match status" value="1"/>
</dbReference>
<keyword evidence="1 2" id="KW-0597">Phosphoprotein</keyword>
<feature type="modified residue" description="4-aspartylphosphate" evidence="2">
    <location>
        <position position="52"/>
    </location>
</feature>
<evidence type="ECO:0000313" key="5">
    <source>
        <dbReference type="Proteomes" id="UP001248819"/>
    </source>
</evidence>
<dbReference type="RefSeq" id="WP_311485462.1">
    <property type="nucleotide sequence ID" value="NZ_JAVRHP010000103.1"/>
</dbReference>
<dbReference type="Pfam" id="PF00072">
    <property type="entry name" value="Response_reg"/>
    <property type="match status" value="1"/>
</dbReference>
<dbReference type="InterPro" id="IPR011006">
    <property type="entry name" value="CheY-like_superfamily"/>
</dbReference>
<keyword evidence="5" id="KW-1185">Reference proteome</keyword>
<dbReference type="InterPro" id="IPR050595">
    <property type="entry name" value="Bact_response_regulator"/>
</dbReference>
<comment type="caution">
    <text evidence="4">The sequence shown here is derived from an EMBL/GenBank/DDBJ whole genome shotgun (WGS) entry which is preliminary data.</text>
</comment>
<proteinExistence type="predicted"/>
<evidence type="ECO:0000256" key="2">
    <source>
        <dbReference type="PROSITE-ProRule" id="PRU00169"/>
    </source>
</evidence>
<evidence type="ECO:0000259" key="3">
    <source>
        <dbReference type="PROSITE" id="PS50110"/>
    </source>
</evidence>
<evidence type="ECO:0000256" key="1">
    <source>
        <dbReference type="ARBA" id="ARBA00022553"/>
    </source>
</evidence>